<proteinExistence type="predicted"/>
<organism evidence="3 4">
    <name type="scientific">Algoriphagus alkaliphilus</name>
    <dbReference type="NCBI Taxonomy" id="279824"/>
    <lineage>
        <taxon>Bacteria</taxon>
        <taxon>Pseudomonadati</taxon>
        <taxon>Bacteroidota</taxon>
        <taxon>Cytophagia</taxon>
        <taxon>Cytophagales</taxon>
        <taxon>Cyclobacteriaceae</taxon>
        <taxon>Algoriphagus</taxon>
    </lineage>
</organism>
<dbReference type="PROSITE" id="PS50005">
    <property type="entry name" value="TPR"/>
    <property type="match status" value="1"/>
</dbReference>
<gene>
    <name evidence="3" type="ORF">SAMN03080617_03407</name>
</gene>
<dbReference type="Gene3D" id="1.25.40.10">
    <property type="entry name" value="Tetratricopeptide repeat domain"/>
    <property type="match status" value="1"/>
</dbReference>
<sequence length="214" mass="24882">MSWSKWILTVFLIIPSSWTYVTRLNTAIKVAERSYAEAKYEESVANHLVLINDFEYKSPELSFDLGLSHQYAEKVDEAQTWYDQATQSPKKMLASFAFNQSGVIAGNKKEYQAALSKFQSALIKDPTNEQARYNYEMLARWLKRDEERKNQDKNKPEPSEFAKRKKAEADRLVEQFRFNDALKVMQEALVQDPTVAAYQDFITTLQEVVEIDEK</sequence>
<dbReference type="EMBL" id="FMXE01000029">
    <property type="protein sequence ID" value="SDA91387.1"/>
    <property type="molecule type" value="Genomic_DNA"/>
</dbReference>
<dbReference type="InterPro" id="IPR019734">
    <property type="entry name" value="TPR_rpt"/>
</dbReference>
<accession>A0A1G5Z9Y7</accession>
<dbReference type="RefSeq" id="WP_092732517.1">
    <property type="nucleotide sequence ID" value="NZ_FMXE01000029.1"/>
</dbReference>
<protein>
    <submittedName>
        <fullName evidence="3">Uncharacterized protein</fullName>
    </submittedName>
</protein>
<evidence type="ECO:0000313" key="3">
    <source>
        <dbReference type="EMBL" id="SDA91387.1"/>
    </source>
</evidence>
<name>A0A1G5Z9Y7_9BACT</name>
<keyword evidence="1" id="KW-0802">TPR repeat</keyword>
<dbReference type="Proteomes" id="UP000198756">
    <property type="component" value="Unassembled WGS sequence"/>
</dbReference>
<dbReference type="SUPFAM" id="SSF48452">
    <property type="entry name" value="TPR-like"/>
    <property type="match status" value="1"/>
</dbReference>
<dbReference type="InterPro" id="IPR011990">
    <property type="entry name" value="TPR-like_helical_dom_sf"/>
</dbReference>
<reference evidence="4" key="1">
    <citation type="submission" date="2016-10" db="EMBL/GenBank/DDBJ databases">
        <authorList>
            <person name="Varghese N."/>
            <person name="Submissions S."/>
        </authorList>
    </citation>
    <scope>NUCLEOTIDE SEQUENCE [LARGE SCALE GENOMIC DNA]</scope>
    <source>
        <strain evidence="4">DSM 22703</strain>
    </source>
</reference>
<keyword evidence="4" id="KW-1185">Reference proteome</keyword>
<dbReference type="STRING" id="279824.SAMN03080617_03407"/>
<feature type="region of interest" description="Disordered" evidence="2">
    <location>
        <begin position="146"/>
        <end position="166"/>
    </location>
</feature>
<evidence type="ECO:0000256" key="1">
    <source>
        <dbReference type="PROSITE-ProRule" id="PRU00339"/>
    </source>
</evidence>
<evidence type="ECO:0000313" key="4">
    <source>
        <dbReference type="Proteomes" id="UP000198756"/>
    </source>
</evidence>
<dbReference type="AlphaFoldDB" id="A0A1G5Z9Y7"/>
<evidence type="ECO:0000256" key="2">
    <source>
        <dbReference type="SAM" id="MobiDB-lite"/>
    </source>
</evidence>
<feature type="repeat" description="TPR" evidence="1">
    <location>
        <begin position="95"/>
        <end position="128"/>
    </location>
</feature>
<dbReference type="OrthoDB" id="597471at2"/>